<evidence type="ECO:0000313" key="4">
    <source>
        <dbReference type="Proteomes" id="UP000201566"/>
    </source>
</evidence>
<keyword evidence="2" id="KW-1133">Transmembrane helix</keyword>
<reference evidence="3 4" key="1">
    <citation type="journal article" date="2013" name="Science">
        <title>Pandoraviruses: amoeba viruses with genomes up to 2.5 Mb reaching that of parasitic eukaryotes.</title>
        <authorList>
            <person name="Philippe N."/>
            <person name="Legendre M."/>
            <person name="Doutre G."/>
            <person name="Coute Y."/>
            <person name="Poirot O."/>
            <person name="Lescot M."/>
            <person name="Arslan D."/>
            <person name="Seltzer V."/>
            <person name="Bertaux L."/>
            <person name="Bruley C."/>
            <person name="Garin J."/>
            <person name="Claverie J.M."/>
            <person name="Abergel C."/>
        </authorList>
    </citation>
    <scope>NUCLEOTIDE SEQUENCE [LARGE SCALE GENOMIC DNA]</scope>
    <source>
        <strain evidence="3">Melbourne</strain>
    </source>
</reference>
<feature type="transmembrane region" description="Helical" evidence="2">
    <location>
        <begin position="253"/>
        <end position="275"/>
    </location>
</feature>
<sequence length="281" mass="29525">MAMIARNGSAAAASYEMVDLCAHSPDAKAGADQENDNGAGGTNNSGVSSDSNNAADDGVDNDNDEECGTGSLIEDHVVGSGLARSIPRRRSLVPPWVVGAAVTILLPLAVALAVYLPWHLAGVRPHADLVERMVPVACVVVDTHIVDTKAVAGGMMLLYLPGLGVRFAVPVQNADASASARALPVRVSMRALLVRAVAMPRLLRDQSWMGRDVADDYFARHPVNGTSTCYYDRDDPGGRVVMRNGIDGLDARAGYCVGATVLVYVITLAVTLFVAGPHLCY</sequence>
<feature type="transmembrane region" description="Helical" evidence="2">
    <location>
        <begin position="96"/>
        <end position="118"/>
    </location>
</feature>
<keyword evidence="2" id="KW-0812">Transmembrane</keyword>
<feature type="transmembrane region" description="Helical" evidence="2">
    <location>
        <begin position="150"/>
        <end position="169"/>
    </location>
</feature>
<feature type="compositionally biased region" description="Low complexity" evidence="1">
    <location>
        <begin position="44"/>
        <end position="56"/>
    </location>
</feature>
<organism evidence="3 4">
    <name type="scientific">Pandoravirus dulcis</name>
    <dbReference type="NCBI Taxonomy" id="1349409"/>
    <lineage>
        <taxon>Viruses</taxon>
        <taxon>Pandoravirus</taxon>
    </lineage>
</organism>
<dbReference type="RefSeq" id="YP_008318761.2">
    <property type="nucleotide sequence ID" value="NC_021858.1"/>
</dbReference>
<feature type="compositionally biased region" description="Acidic residues" evidence="1">
    <location>
        <begin position="57"/>
        <end position="67"/>
    </location>
</feature>
<evidence type="ECO:0000256" key="2">
    <source>
        <dbReference type="SAM" id="Phobius"/>
    </source>
</evidence>
<accession>S4VPA2</accession>
<feature type="region of interest" description="Disordered" evidence="1">
    <location>
        <begin position="26"/>
        <end position="70"/>
    </location>
</feature>
<protein>
    <submittedName>
        <fullName evidence="3">Uncharacterized protein</fullName>
    </submittedName>
</protein>
<proteinExistence type="predicted"/>
<dbReference type="KEGG" id="vg:16511932"/>
<dbReference type="Proteomes" id="UP000201566">
    <property type="component" value="Segment"/>
</dbReference>
<dbReference type="EMBL" id="KC977570">
    <property type="protein sequence ID" value="AGO82092.2"/>
    <property type="molecule type" value="Genomic_DNA"/>
</dbReference>
<dbReference type="GeneID" id="16511932"/>
<evidence type="ECO:0000256" key="1">
    <source>
        <dbReference type="SAM" id="MobiDB-lite"/>
    </source>
</evidence>
<keyword evidence="2" id="KW-0472">Membrane</keyword>
<name>S4VPA2_9VIRU</name>
<gene>
    <name evidence="3" type="ORF">pdul_cds_167</name>
</gene>
<evidence type="ECO:0000313" key="3">
    <source>
        <dbReference type="EMBL" id="AGO82092.2"/>
    </source>
</evidence>